<dbReference type="Proteomes" id="UP001271769">
    <property type="component" value="Unassembled WGS sequence"/>
</dbReference>
<proteinExistence type="predicted"/>
<dbReference type="PANTHER" id="PTHR30296:SF0">
    <property type="entry name" value="LACTATE UTILIZATION PROTEIN A"/>
    <property type="match status" value="1"/>
</dbReference>
<dbReference type="Pfam" id="PF02754">
    <property type="entry name" value="CCG"/>
    <property type="match status" value="2"/>
</dbReference>
<evidence type="ECO:0000313" key="2">
    <source>
        <dbReference type="EMBL" id="MDY0871960.1"/>
    </source>
</evidence>
<organism evidence="2 3">
    <name type="scientific">Dongia rigui</name>
    <dbReference type="NCBI Taxonomy" id="940149"/>
    <lineage>
        <taxon>Bacteria</taxon>
        <taxon>Pseudomonadati</taxon>
        <taxon>Pseudomonadota</taxon>
        <taxon>Alphaproteobacteria</taxon>
        <taxon>Rhodospirillales</taxon>
        <taxon>Dongiaceae</taxon>
        <taxon>Dongia</taxon>
    </lineage>
</organism>
<dbReference type="RefSeq" id="WP_320500382.1">
    <property type="nucleotide sequence ID" value="NZ_JAXCLX010000001.1"/>
</dbReference>
<protein>
    <submittedName>
        <fullName evidence="2">(Fe-S)-binding protein</fullName>
    </submittedName>
</protein>
<dbReference type="InterPro" id="IPR004017">
    <property type="entry name" value="Cys_rich_dom"/>
</dbReference>
<comment type="caution">
    <text evidence="2">The sequence shown here is derived from an EMBL/GenBank/DDBJ whole genome shotgun (WGS) entry which is preliminary data.</text>
</comment>
<feature type="domain" description="Cysteine-rich" evidence="1">
    <location>
        <begin position="18"/>
        <end position="99"/>
    </location>
</feature>
<evidence type="ECO:0000259" key="1">
    <source>
        <dbReference type="Pfam" id="PF02754"/>
    </source>
</evidence>
<feature type="domain" description="Cysteine-rich" evidence="1">
    <location>
        <begin position="148"/>
        <end position="231"/>
    </location>
</feature>
<reference evidence="2 3" key="1">
    <citation type="journal article" date="2013" name="Antonie Van Leeuwenhoek">
        <title>Dongia rigui sp. nov., isolated from freshwater of a large wetland in Korea.</title>
        <authorList>
            <person name="Baik K.S."/>
            <person name="Hwang Y.M."/>
            <person name="Choi J.S."/>
            <person name="Kwon J."/>
            <person name="Seong C.N."/>
        </authorList>
    </citation>
    <scope>NUCLEOTIDE SEQUENCE [LARGE SCALE GENOMIC DNA]</scope>
    <source>
        <strain evidence="2 3">04SU4-P</strain>
    </source>
</reference>
<name>A0ABU5DXE3_9PROT</name>
<dbReference type="PANTHER" id="PTHR30296">
    <property type="entry name" value="UNCHARACTERIZED PROTEIN YKGE"/>
    <property type="match status" value="1"/>
</dbReference>
<gene>
    <name evidence="2" type="ORF">SMD31_08500</name>
</gene>
<keyword evidence="3" id="KW-1185">Reference proteome</keyword>
<accession>A0ABU5DXE3</accession>
<dbReference type="EMBL" id="JAXCLX010000001">
    <property type="protein sequence ID" value="MDY0871960.1"/>
    <property type="molecule type" value="Genomic_DNA"/>
</dbReference>
<sequence length="265" mass="28422">MSSQPETAQPRVQPGANVALFVTCLVDLFRPSVGFAAVKLLEEAGCRVHVPEAQTCCGQPAYNSGDREMAVELAKQTIAAFEGFDFIVAPSGSCGGMIKHHYPQLLAEDKEWGPRAKALAARTFELTQFLAEQCGRVDFGAQLDGHATYHDSCSSLREMNVKTAPRQLLSNVDGLTLTEMQETDACCGFGGTFCIKFPDVSNSMAARKVATINETGADLLLAGDMGCLMNLAGKMQRDGSKVKVRHVAEVLAGMTDEPAIGEETR</sequence>
<evidence type="ECO:0000313" key="3">
    <source>
        <dbReference type="Proteomes" id="UP001271769"/>
    </source>
</evidence>